<keyword evidence="3" id="KW-1185">Reference proteome</keyword>
<reference evidence="2 3" key="1">
    <citation type="journal article" date="2018" name="Nat. Ecol. Evol.">
        <title>Pezizomycetes genomes reveal the molecular basis of ectomycorrhizal truffle lifestyle.</title>
        <authorList>
            <person name="Murat C."/>
            <person name="Payen T."/>
            <person name="Noel B."/>
            <person name="Kuo A."/>
            <person name="Morin E."/>
            <person name="Chen J."/>
            <person name="Kohler A."/>
            <person name="Krizsan K."/>
            <person name="Balestrini R."/>
            <person name="Da Silva C."/>
            <person name="Montanini B."/>
            <person name="Hainaut M."/>
            <person name="Levati E."/>
            <person name="Barry K.W."/>
            <person name="Belfiori B."/>
            <person name="Cichocki N."/>
            <person name="Clum A."/>
            <person name="Dockter R.B."/>
            <person name="Fauchery L."/>
            <person name="Guy J."/>
            <person name="Iotti M."/>
            <person name="Le Tacon F."/>
            <person name="Lindquist E.A."/>
            <person name="Lipzen A."/>
            <person name="Malagnac F."/>
            <person name="Mello A."/>
            <person name="Molinier V."/>
            <person name="Miyauchi S."/>
            <person name="Poulain J."/>
            <person name="Riccioni C."/>
            <person name="Rubini A."/>
            <person name="Sitrit Y."/>
            <person name="Splivallo R."/>
            <person name="Traeger S."/>
            <person name="Wang M."/>
            <person name="Zifcakova L."/>
            <person name="Wipf D."/>
            <person name="Zambonelli A."/>
            <person name="Paolocci F."/>
            <person name="Nowrousian M."/>
            <person name="Ottonello S."/>
            <person name="Baldrian P."/>
            <person name="Spatafora J.W."/>
            <person name="Henrissat B."/>
            <person name="Nagy L.G."/>
            <person name="Aury J.M."/>
            <person name="Wincker P."/>
            <person name="Grigoriev I.V."/>
            <person name="Bonfante P."/>
            <person name="Martin F.M."/>
        </authorList>
    </citation>
    <scope>NUCLEOTIDE SEQUENCE [LARGE SCALE GENOMIC DNA]</scope>
    <source>
        <strain evidence="2 3">120613-1</strain>
    </source>
</reference>
<evidence type="ECO:0000256" key="1">
    <source>
        <dbReference type="SAM" id="Phobius"/>
    </source>
</evidence>
<keyword evidence="1" id="KW-0812">Transmembrane</keyword>
<evidence type="ECO:0000313" key="2">
    <source>
        <dbReference type="EMBL" id="RPB05536.1"/>
    </source>
</evidence>
<feature type="transmembrane region" description="Helical" evidence="1">
    <location>
        <begin position="58"/>
        <end position="78"/>
    </location>
</feature>
<sequence length="85" mass="9982">MLFAFGLCVSAYIALKSSPSFRASLTGWPSWVLSRSCRRRGLTVAAMKPESRQLAEVFHIYFFHFFFSFFFLFILLALHRDWVCF</sequence>
<keyword evidence="1" id="KW-1133">Transmembrane helix</keyword>
<name>A0A3N4K4S6_9PEZI</name>
<protein>
    <submittedName>
        <fullName evidence="2">Uncharacterized protein</fullName>
    </submittedName>
</protein>
<accession>A0A3N4K4S6</accession>
<dbReference type="EMBL" id="ML120353">
    <property type="protein sequence ID" value="RPB05536.1"/>
    <property type="molecule type" value="Genomic_DNA"/>
</dbReference>
<evidence type="ECO:0000313" key="3">
    <source>
        <dbReference type="Proteomes" id="UP000276215"/>
    </source>
</evidence>
<gene>
    <name evidence="2" type="ORF">L873DRAFT_801258</name>
</gene>
<dbReference type="Proteomes" id="UP000276215">
    <property type="component" value="Unassembled WGS sequence"/>
</dbReference>
<keyword evidence="1" id="KW-0472">Membrane</keyword>
<proteinExistence type="predicted"/>
<dbReference type="AlphaFoldDB" id="A0A3N4K4S6"/>
<organism evidence="2 3">
    <name type="scientific">Choiromyces venosus 120613-1</name>
    <dbReference type="NCBI Taxonomy" id="1336337"/>
    <lineage>
        <taxon>Eukaryota</taxon>
        <taxon>Fungi</taxon>
        <taxon>Dikarya</taxon>
        <taxon>Ascomycota</taxon>
        <taxon>Pezizomycotina</taxon>
        <taxon>Pezizomycetes</taxon>
        <taxon>Pezizales</taxon>
        <taxon>Tuberaceae</taxon>
        <taxon>Choiromyces</taxon>
    </lineage>
</organism>